<dbReference type="Pfam" id="PF04972">
    <property type="entry name" value="BON"/>
    <property type="match status" value="2"/>
</dbReference>
<dbReference type="PROSITE" id="PS51257">
    <property type="entry name" value="PROKAR_LIPOPROTEIN"/>
    <property type="match status" value="1"/>
</dbReference>
<comment type="caution">
    <text evidence="4">The sequence shown here is derived from an EMBL/GenBank/DDBJ whole genome shotgun (WGS) entry which is preliminary data.</text>
</comment>
<organism evidence="4 5">
    <name type="scientific">Saccharophagus degradans</name>
    <dbReference type="NCBI Taxonomy" id="86304"/>
    <lineage>
        <taxon>Bacteria</taxon>
        <taxon>Pseudomonadati</taxon>
        <taxon>Pseudomonadota</taxon>
        <taxon>Gammaproteobacteria</taxon>
        <taxon>Cellvibrionales</taxon>
        <taxon>Cellvibrionaceae</taxon>
        <taxon>Saccharophagus</taxon>
    </lineage>
</organism>
<feature type="domain" description="BON" evidence="3">
    <location>
        <begin position="124"/>
        <end position="191"/>
    </location>
</feature>
<protein>
    <submittedName>
        <fullName evidence="4">BON domain-containing protein</fullName>
    </submittedName>
</protein>
<dbReference type="PANTHER" id="PTHR34606:SF4">
    <property type="entry name" value="OUTER MEMBRANE LIPOPROTEIN DOLP"/>
    <property type="match status" value="1"/>
</dbReference>
<sequence>MKTKTLLIVILSSLTLLGGCASMLDAVTPGPIKADPSKRSFGTYIDDQNIETIVQVNIRKAAPVAKEANIAVHSFNGAVLLIGQVPSAEIREVAGKTARNEPRVRQVYNELVVGEKTDFFDRTADNVLQTKINSKLALNRDIESSRVKVIVENDTAYLMGLLTRVQAEKITDVVSSTKGIKKVVRAIEYLED</sequence>
<dbReference type="AlphaFoldDB" id="A0AAW7X4J7"/>
<evidence type="ECO:0000256" key="2">
    <source>
        <dbReference type="SAM" id="SignalP"/>
    </source>
</evidence>
<dbReference type="InterPro" id="IPR051686">
    <property type="entry name" value="Lipoprotein_DolP"/>
</dbReference>
<dbReference type="PROSITE" id="PS50914">
    <property type="entry name" value="BON"/>
    <property type="match status" value="2"/>
</dbReference>
<feature type="signal peptide" evidence="2">
    <location>
        <begin position="1"/>
        <end position="26"/>
    </location>
</feature>
<evidence type="ECO:0000313" key="5">
    <source>
        <dbReference type="Proteomes" id="UP001169760"/>
    </source>
</evidence>
<dbReference type="Proteomes" id="UP001169760">
    <property type="component" value="Unassembled WGS sequence"/>
</dbReference>
<dbReference type="InterPro" id="IPR014004">
    <property type="entry name" value="Transpt-assoc_nodulatn_dom_bac"/>
</dbReference>
<reference evidence="4" key="1">
    <citation type="submission" date="2023-07" db="EMBL/GenBank/DDBJ databases">
        <title>Genome content predicts the carbon catabolic preferences of heterotrophic bacteria.</title>
        <authorList>
            <person name="Gralka M."/>
        </authorList>
    </citation>
    <scope>NUCLEOTIDE SEQUENCE</scope>
    <source>
        <strain evidence="4">I3M17_2</strain>
    </source>
</reference>
<evidence type="ECO:0000313" key="4">
    <source>
        <dbReference type="EMBL" id="MDO6421482.1"/>
    </source>
</evidence>
<accession>A0AAW7X4J7</accession>
<name>A0AAW7X4J7_9GAMM</name>
<dbReference type="RefSeq" id="WP_216063832.1">
    <property type="nucleotide sequence ID" value="NZ_JAHKPP010000023.1"/>
</dbReference>
<evidence type="ECO:0000259" key="3">
    <source>
        <dbReference type="PROSITE" id="PS50914"/>
    </source>
</evidence>
<dbReference type="EMBL" id="JAUOPB010000002">
    <property type="protein sequence ID" value="MDO6421482.1"/>
    <property type="molecule type" value="Genomic_DNA"/>
</dbReference>
<dbReference type="PANTHER" id="PTHR34606">
    <property type="entry name" value="BON DOMAIN-CONTAINING PROTEIN"/>
    <property type="match status" value="1"/>
</dbReference>
<proteinExistence type="predicted"/>
<keyword evidence="1 2" id="KW-0732">Signal</keyword>
<dbReference type="SMART" id="SM00749">
    <property type="entry name" value="BON"/>
    <property type="match status" value="2"/>
</dbReference>
<gene>
    <name evidence="4" type="ORF">Q4521_03255</name>
</gene>
<feature type="chain" id="PRO_5043868844" evidence="2">
    <location>
        <begin position="27"/>
        <end position="192"/>
    </location>
</feature>
<evidence type="ECO:0000256" key="1">
    <source>
        <dbReference type="ARBA" id="ARBA00022729"/>
    </source>
</evidence>
<feature type="domain" description="BON" evidence="3">
    <location>
        <begin position="46"/>
        <end position="115"/>
    </location>
</feature>
<dbReference type="InterPro" id="IPR007055">
    <property type="entry name" value="BON_dom"/>
</dbReference>